<feature type="repeat" description="TPR" evidence="3">
    <location>
        <begin position="417"/>
        <end position="450"/>
    </location>
</feature>
<dbReference type="PANTHER" id="PTHR44943:SF8">
    <property type="entry name" value="TPR REPEAT-CONTAINING PROTEIN MJ0263"/>
    <property type="match status" value="1"/>
</dbReference>
<evidence type="ECO:0000313" key="7">
    <source>
        <dbReference type="Proteomes" id="UP000095558"/>
    </source>
</evidence>
<organism evidence="6 7">
    <name type="scientific">Clostridium disporicum</name>
    <dbReference type="NCBI Taxonomy" id="84024"/>
    <lineage>
        <taxon>Bacteria</taxon>
        <taxon>Bacillati</taxon>
        <taxon>Bacillota</taxon>
        <taxon>Clostridia</taxon>
        <taxon>Eubacteriales</taxon>
        <taxon>Clostridiaceae</taxon>
        <taxon>Clostridium</taxon>
    </lineage>
</organism>
<evidence type="ECO:0000259" key="5">
    <source>
        <dbReference type="PROSITE" id="PS50076"/>
    </source>
</evidence>
<dbReference type="InterPro" id="IPR051685">
    <property type="entry name" value="Ycf3/AcsC/BcsC/TPR_MFPF"/>
</dbReference>
<dbReference type="InterPro" id="IPR011990">
    <property type="entry name" value="TPR-like_helical_dom_sf"/>
</dbReference>
<dbReference type="Proteomes" id="UP000095558">
    <property type="component" value="Unassembled WGS sequence"/>
</dbReference>
<keyword evidence="1" id="KW-0677">Repeat</keyword>
<evidence type="ECO:0000313" key="6">
    <source>
        <dbReference type="EMBL" id="CUO03342.1"/>
    </source>
</evidence>
<dbReference type="PROSITE" id="PS50293">
    <property type="entry name" value="TPR_REGION"/>
    <property type="match status" value="2"/>
</dbReference>
<protein>
    <submittedName>
        <fullName evidence="6">Tetratricopeptide repeat protein</fullName>
    </submittedName>
</protein>
<reference evidence="6 7" key="1">
    <citation type="submission" date="2015-09" db="EMBL/GenBank/DDBJ databases">
        <authorList>
            <consortium name="Pathogen Informatics"/>
        </authorList>
    </citation>
    <scope>NUCLEOTIDE SEQUENCE [LARGE SCALE GENOMIC DNA]</scope>
    <source>
        <strain evidence="6 7">2789STDY5834855</strain>
    </source>
</reference>
<keyword evidence="2 3" id="KW-0802">TPR repeat</keyword>
<feature type="domain" description="J" evidence="5">
    <location>
        <begin position="2"/>
        <end position="79"/>
    </location>
</feature>
<feature type="coiled-coil region" evidence="4">
    <location>
        <begin position="569"/>
        <end position="596"/>
    </location>
</feature>
<dbReference type="PROSITE" id="PS50005">
    <property type="entry name" value="TPR"/>
    <property type="match status" value="3"/>
</dbReference>
<keyword evidence="4" id="KW-0175">Coiled coil</keyword>
<evidence type="ECO:0000256" key="4">
    <source>
        <dbReference type="SAM" id="Coils"/>
    </source>
</evidence>
<dbReference type="PANTHER" id="PTHR44943">
    <property type="entry name" value="CELLULOSE SYNTHASE OPERON PROTEIN C"/>
    <property type="match status" value="1"/>
</dbReference>
<dbReference type="Pfam" id="PF13424">
    <property type="entry name" value="TPR_12"/>
    <property type="match status" value="1"/>
</dbReference>
<dbReference type="Pfam" id="PF14559">
    <property type="entry name" value="TPR_19"/>
    <property type="match status" value="1"/>
</dbReference>
<dbReference type="PROSITE" id="PS50076">
    <property type="entry name" value="DNAJ_2"/>
    <property type="match status" value="1"/>
</dbReference>
<feature type="repeat" description="TPR" evidence="3">
    <location>
        <begin position="377"/>
        <end position="410"/>
    </location>
</feature>
<dbReference type="RefSeq" id="WP_055275985.1">
    <property type="nucleotide sequence ID" value="NZ_CYZV01000011.1"/>
</dbReference>
<dbReference type="OrthoDB" id="9816462at2"/>
<gene>
    <name evidence="6" type="ORF">ERS852470_01282</name>
</gene>
<dbReference type="InterPro" id="IPR019734">
    <property type="entry name" value="TPR_rpt"/>
</dbReference>
<dbReference type="EMBL" id="CYZV01000011">
    <property type="protein sequence ID" value="CUO03342.1"/>
    <property type="molecule type" value="Genomic_DNA"/>
</dbReference>
<evidence type="ECO:0000256" key="1">
    <source>
        <dbReference type="ARBA" id="ARBA00022737"/>
    </source>
</evidence>
<dbReference type="SMART" id="SM00028">
    <property type="entry name" value="TPR"/>
    <property type="match status" value="9"/>
</dbReference>
<dbReference type="Pfam" id="PF13181">
    <property type="entry name" value="TPR_8"/>
    <property type="match status" value="1"/>
</dbReference>
<evidence type="ECO:0000256" key="2">
    <source>
        <dbReference type="ARBA" id="ARBA00022803"/>
    </source>
</evidence>
<sequence length="714" mass="84902">MDTWMVLGIDKTKDKSLIKDRYFDLLTKVNPEDNPEGFKILRAAYEKALEYAKNENIDEDNSDLEKWIEKVKTIYKSFSLRIDINEWNKLLNEDISFSLETKDVACEKLLQYLINNINIPCEVWRLIDSHFEINERKKELYEQFPKEYIDFIIDRIENNDIINYYLFKVEDNKDYDSWINLYFNTIQELNNNNIEVVKTYLEQLQSFNIYHPYFDLFQCRYHMALGDYTISKNIISNLLKNYPNDMAINYYAAELKWVERNYKHAKELYEHCLDISPNNFNAKVGLADVLLELGELEKSKNIFIDLINIDPYYDYLRERVSYINSLLIAKLDNQLKTNPDNNKLKFKLAWCYYENFNYEKAINLVLKIKCNDKSEIIQKYDILGNSYFDMGSYDTALKYFHELLKNKKTKNNEIELISIYNKLGRIYSKLKRYDEALKFFDKVLNLMPNNIYYINCKCNTLIKLGKYEECLELSDIGIEVDKNDSLIYSFRAESLYNLGYLKEALDSANRCINLCPYISAPYIIKMKILLDNQENEEVLMVSNEANKYKINDSEIVLCKCEALIKLNRGEEAEDLIKNLLININDSNEENNEIKCKAFYLLSLNELNKDNFNFALELINEAISFNYKDLDSYYLRAYIYRCIFEYNLALNDYNFIINNNGNIAFSYYQCALIFKEIGKYRIAISYFNKVLEIDPDYPNAKEEIFKLQQKLNSYL</sequence>
<feature type="repeat" description="TPR" evidence="3">
    <location>
        <begin position="663"/>
        <end position="696"/>
    </location>
</feature>
<dbReference type="InterPro" id="IPR001623">
    <property type="entry name" value="DnaJ_domain"/>
</dbReference>
<proteinExistence type="predicted"/>
<evidence type="ECO:0000256" key="3">
    <source>
        <dbReference type="PROSITE-ProRule" id="PRU00339"/>
    </source>
</evidence>
<accession>A0A174BQL7</accession>
<dbReference type="SUPFAM" id="SSF48452">
    <property type="entry name" value="TPR-like"/>
    <property type="match status" value="4"/>
</dbReference>
<name>A0A174BQL7_9CLOT</name>
<dbReference type="Gene3D" id="1.25.40.10">
    <property type="entry name" value="Tetratricopeptide repeat domain"/>
    <property type="match status" value="5"/>
</dbReference>
<dbReference type="AlphaFoldDB" id="A0A174BQL7"/>